<evidence type="ECO:0000313" key="2">
    <source>
        <dbReference type="Proteomes" id="UP000272474"/>
    </source>
</evidence>
<dbReference type="Proteomes" id="UP000272474">
    <property type="component" value="Unassembled WGS sequence"/>
</dbReference>
<sequence length="95" mass="10366">MSSGDKWTIERICEALGSPALSQRFLAEINKAPATALLDVFEKWVAAAERMQHAMTRGRELAALEGRGEGLPANLIDRTEQVFAKAEQIRARGAA</sequence>
<dbReference type="RefSeq" id="WP_120685211.1">
    <property type="nucleotide sequence ID" value="NZ_RBAL01000043.1"/>
</dbReference>
<accession>A0A3A9YLE2</accession>
<evidence type="ECO:0000313" key="1">
    <source>
        <dbReference type="EMBL" id="RKN34966.1"/>
    </source>
</evidence>
<keyword evidence="2" id="KW-1185">Reference proteome</keyword>
<proteinExistence type="predicted"/>
<protein>
    <submittedName>
        <fullName evidence="1">Uncharacterized protein</fullName>
    </submittedName>
</protein>
<reference evidence="1 2" key="1">
    <citation type="journal article" date="2014" name="Int. J. Syst. Evol. Microbiol.">
        <title>Streptomyces hoynatensis sp. nov., isolated from deep marine sediment.</title>
        <authorList>
            <person name="Veyisoglu A."/>
            <person name="Sahin N."/>
        </authorList>
    </citation>
    <scope>NUCLEOTIDE SEQUENCE [LARGE SCALE GENOMIC DNA]</scope>
    <source>
        <strain evidence="1 2">KCTC 29097</strain>
    </source>
</reference>
<name>A0A3A9YLE2_9ACTN</name>
<dbReference type="AlphaFoldDB" id="A0A3A9YLE2"/>
<dbReference type="EMBL" id="RBAL01000043">
    <property type="protein sequence ID" value="RKN34966.1"/>
    <property type="molecule type" value="Genomic_DNA"/>
</dbReference>
<dbReference type="OrthoDB" id="4239320at2"/>
<gene>
    <name evidence="1" type="ORF">D7294_31325</name>
</gene>
<comment type="caution">
    <text evidence="1">The sequence shown here is derived from an EMBL/GenBank/DDBJ whole genome shotgun (WGS) entry which is preliminary data.</text>
</comment>
<organism evidence="1 2">
    <name type="scientific">Streptomyces hoynatensis</name>
    <dbReference type="NCBI Taxonomy" id="1141874"/>
    <lineage>
        <taxon>Bacteria</taxon>
        <taxon>Bacillati</taxon>
        <taxon>Actinomycetota</taxon>
        <taxon>Actinomycetes</taxon>
        <taxon>Kitasatosporales</taxon>
        <taxon>Streptomycetaceae</taxon>
        <taxon>Streptomyces</taxon>
    </lineage>
</organism>